<sequence>MNQRMFPVVDEALWQCFGSGAGPFSWMHRDAVEELLADDGGWRLRHIRLAATEWGSSESPEHVAVIAEHVLVTPDGLLYAAELGEPVQKRSTRRVPPGIRRRALYYLATPPRLFDTIVGRVAASPLTASIAAVDSRLGHDLVFPPPLDAVLRRMLDTDPVMRLDPTGRR</sequence>
<dbReference type="Proteomes" id="UP001551658">
    <property type="component" value="Unassembled WGS sequence"/>
</dbReference>
<organism evidence="1 2">
    <name type="scientific">Nocardia fusca</name>
    <dbReference type="NCBI Taxonomy" id="941183"/>
    <lineage>
        <taxon>Bacteria</taxon>
        <taxon>Bacillati</taxon>
        <taxon>Actinomycetota</taxon>
        <taxon>Actinomycetes</taxon>
        <taxon>Mycobacteriales</taxon>
        <taxon>Nocardiaceae</taxon>
        <taxon>Nocardia</taxon>
    </lineage>
</organism>
<dbReference type="EMBL" id="JBFAIH010000019">
    <property type="protein sequence ID" value="MEV0366356.1"/>
    <property type="molecule type" value="Genomic_DNA"/>
</dbReference>
<proteinExistence type="predicted"/>
<protein>
    <submittedName>
        <fullName evidence="1">Uncharacterized protein</fullName>
    </submittedName>
</protein>
<keyword evidence="2" id="KW-1185">Reference proteome</keyword>
<evidence type="ECO:0000313" key="2">
    <source>
        <dbReference type="Proteomes" id="UP001551658"/>
    </source>
</evidence>
<reference evidence="1 2" key="1">
    <citation type="submission" date="2024-06" db="EMBL/GenBank/DDBJ databases">
        <title>The Natural Products Discovery Center: Release of the First 8490 Sequenced Strains for Exploring Actinobacteria Biosynthetic Diversity.</title>
        <authorList>
            <person name="Kalkreuter E."/>
            <person name="Kautsar S.A."/>
            <person name="Yang D."/>
            <person name="Bader C.D."/>
            <person name="Teijaro C.N."/>
            <person name="Fluegel L."/>
            <person name="Davis C.M."/>
            <person name="Simpson J.R."/>
            <person name="Lauterbach L."/>
            <person name="Steele A.D."/>
            <person name="Gui C."/>
            <person name="Meng S."/>
            <person name="Li G."/>
            <person name="Viehrig K."/>
            <person name="Ye F."/>
            <person name="Su P."/>
            <person name="Kiefer A.F."/>
            <person name="Nichols A."/>
            <person name="Cepeda A.J."/>
            <person name="Yan W."/>
            <person name="Fan B."/>
            <person name="Jiang Y."/>
            <person name="Adhikari A."/>
            <person name="Zheng C.-J."/>
            <person name="Schuster L."/>
            <person name="Cowan T.M."/>
            <person name="Smanski M.J."/>
            <person name="Chevrette M.G."/>
            <person name="De Carvalho L.P.S."/>
            <person name="Shen B."/>
        </authorList>
    </citation>
    <scope>NUCLEOTIDE SEQUENCE [LARGE SCALE GENOMIC DNA]</scope>
    <source>
        <strain evidence="1 2">NPDC050671</strain>
    </source>
</reference>
<dbReference type="RefSeq" id="WP_357984189.1">
    <property type="nucleotide sequence ID" value="NZ_JBFAIH010000019.1"/>
</dbReference>
<evidence type="ECO:0000313" key="1">
    <source>
        <dbReference type="EMBL" id="MEV0366356.1"/>
    </source>
</evidence>
<name>A0ABV3FF85_9NOCA</name>
<comment type="caution">
    <text evidence="1">The sequence shown here is derived from an EMBL/GenBank/DDBJ whole genome shotgun (WGS) entry which is preliminary data.</text>
</comment>
<gene>
    <name evidence="1" type="ORF">AB0H72_27005</name>
</gene>
<accession>A0ABV3FF85</accession>
<dbReference type="Gene3D" id="3.40.50.720">
    <property type="entry name" value="NAD(P)-binding Rossmann-like Domain"/>
    <property type="match status" value="1"/>
</dbReference>